<comment type="caution">
    <text evidence="6">The sequence shown here is derived from an EMBL/GenBank/DDBJ whole genome shotgun (WGS) entry which is preliminary data.</text>
</comment>
<keyword evidence="3" id="KW-0456">Lyase</keyword>
<dbReference type="InterPro" id="IPR015813">
    <property type="entry name" value="Pyrv/PenolPyrv_kinase-like_dom"/>
</dbReference>
<dbReference type="InterPro" id="IPR040442">
    <property type="entry name" value="Pyrv_kinase-like_dom_sf"/>
</dbReference>
<dbReference type="AlphaFoldDB" id="A0A829YJX9"/>
<dbReference type="RefSeq" id="WP_161815224.1">
    <property type="nucleotide sequence ID" value="NZ_BLJN01000006.1"/>
</dbReference>
<evidence type="ECO:0000313" key="7">
    <source>
        <dbReference type="Proteomes" id="UP000445000"/>
    </source>
</evidence>
<dbReference type="Gene3D" id="3.20.20.60">
    <property type="entry name" value="Phosphoenolpyruvate-binding domains"/>
    <property type="match status" value="1"/>
</dbReference>
<dbReference type="Proteomes" id="UP000445000">
    <property type="component" value="Unassembled WGS sequence"/>
</dbReference>
<dbReference type="Pfam" id="PF03328">
    <property type="entry name" value="HpcH_HpaI"/>
    <property type="match status" value="1"/>
</dbReference>
<dbReference type="GO" id="GO:0046872">
    <property type="term" value="F:metal ion binding"/>
    <property type="evidence" value="ECO:0007669"/>
    <property type="project" value="UniProtKB-KW"/>
</dbReference>
<dbReference type="SUPFAM" id="SSF51621">
    <property type="entry name" value="Phosphoenolpyruvate/pyruvate domain"/>
    <property type="match status" value="1"/>
</dbReference>
<feature type="domain" description="HpcH/HpaI aldolase/citrate lyase" evidence="5">
    <location>
        <begin position="144"/>
        <end position="294"/>
    </location>
</feature>
<dbReference type="PANTHER" id="PTHR30502">
    <property type="entry name" value="2-KETO-3-DEOXY-L-RHAMNONATE ALDOLASE"/>
    <property type="match status" value="1"/>
</dbReference>
<evidence type="ECO:0000313" key="6">
    <source>
        <dbReference type="EMBL" id="GFE83625.1"/>
    </source>
</evidence>
<evidence type="ECO:0000256" key="3">
    <source>
        <dbReference type="ARBA" id="ARBA00023239"/>
    </source>
</evidence>
<reference evidence="7" key="1">
    <citation type="submission" date="2020-01" db="EMBL/GenBank/DDBJ databases">
        <title>'Steroidobacter agaridevorans' sp. nov., agar-degrading bacteria isolated from rhizosphere soils.</title>
        <authorList>
            <person name="Ikenaga M."/>
            <person name="Kataoka M."/>
            <person name="Murouchi A."/>
            <person name="Katsuragi S."/>
            <person name="Sakai M."/>
        </authorList>
    </citation>
    <scope>NUCLEOTIDE SEQUENCE [LARGE SCALE GENOMIC DNA]</scope>
    <source>
        <strain evidence="7">YU21-B</strain>
    </source>
</reference>
<keyword evidence="4" id="KW-0732">Signal</keyword>
<comment type="similarity">
    <text evidence="1">Belongs to the HpcH/HpaI aldolase family.</text>
</comment>
<evidence type="ECO:0000256" key="4">
    <source>
        <dbReference type="SAM" id="SignalP"/>
    </source>
</evidence>
<keyword evidence="7" id="KW-1185">Reference proteome</keyword>
<keyword evidence="2" id="KW-0479">Metal-binding</keyword>
<protein>
    <recommendedName>
        <fullName evidence="5">HpcH/HpaI aldolase/citrate lyase domain-containing protein</fullName>
    </recommendedName>
</protein>
<dbReference type="InterPro" id="IPR005000">
    <property type="entry name" value="Aldolase/citrate-lyase_domain"/>
</dbReference>
<dbReference type="GO" id="GO:0005737">
    <property type="term" value="C:cytoplasm"/>
    <property type="evidence" value="ECO:0007669"/>
    <property type="project" value="TreeGrafter"/>
</dbReference>
<feature type="chain" id="PRO_5033034596" description="HpcH/HpaI aldolase/citrate lyase domain-containing protein" evidence="4">
    <location>
        <begin position="32"/>
        <end position="336"/>
    </location>
</feature>
<proteinExistence type="inferred from homology"/>
<dbReference type="GO" id="GO:0016832">
    <property type="term" value="F:aldehyde-lyase activity"/>
    <property type="evidence" value="ECO:0007669"/>
    <property type="project" value="TreeGrafter"/>
</dbReference>
<accession>A0A829YJX9</accession>
<sequence>MPSTSMAHTVSTGLRAALLAALALSASQALADAPKQRLNPMIGLIEQGKPVMGLYAPSNRKPYGAPADAPTPNKSPAELAKETVSYKLSDFVFDGSMEHDYEQSLPVFTKFAQALGAEKHLSNSPAPHIAYPMIVKMHEIAPDPKLAAKHIGQQLDLGVSGIMFVDVQNAEEVKHGLAAMRYPAQGGTRADSVGAGPKYWGVSEKEYRAKADLWPLNPNGELINWVVVESKEGLKNVREIAAVKGIGVLWPGAGTLRRVFSSPGPDGKPVTDEKAWEGAIQSVLAACKEFKVACGIPTTPDQIEMRMKQGFSVFVMNWGDAGFKTIEVGRKAGGRS</sequence>
<dbReference type="PANTHER" id="PTHR30502:SF0">
    <property type="entry name" value="PHOSPHOENOLPYRUVATE CARBOXYLASE FAMILY PROTEIN"/>
    <property type="match status" value="1"/>
</dbReference>
<name>A0A829YJX9_9GAMM</name>
<feature type="signal peptide" evidence="4">
    <location>
        <begin position="1"/>
        <end position="31"/>
    </location>
</feature>
<evidence type="ECO:0000259" key="5">
    <source>
        <dbReference type="Pfam" id="PF03328"/>
    </source>
</evidence>
<evidence type="ECO:0000256" key="2">
    <source>
        <dbReference type="ARBA" id="ARBA00022723"/>
    </source>
</evidence>
<dbReference type="EMBL" id="BLJN01000006">
    <property type="protein sequence ID" value="GFE83625.1"/>
    <property type="molecule type" value="Genomic_DNA"/>
</dbReference>
<dbReference type="InterPro" id="IPR050251">
    <property type="entry name" value="HpcH-HpaI_aldolase"/>
</dbReference>
<evidence type="ECO:0000256" key="1">
    <source>
        <dbReference type="ARBA" id="ARBA00005568"/>
    </source>
</evidence>
<gene>
    <name evidence="6" type="ORF">GCM10011487_56250</name>
</gene>
<organism evidence="6 7">
    <name type="scientific">Steroidobacter agaridevorans</name>
    <dbReference type="NCBI Taxonomy" id="2695856"/>
    <lineage>
        <taxon>Bacteria</taxon>
        <taxon>Pseudomonadati</taxon>
        <taxon>Pseudomonadota</taxon>
        <taxon>Gammaproteobacteria</taxon>
        <taxon>Steroidobacterales</taxon>
        <taxon>Steroidobacteraceae</taxon>
        <taxon>Steroidobacter</taxon>
    </lineage>
</organism>